<gene>
    <name evidence="1" type="ORF">SAMN04488514_104167</name>
</gene>
<organism evidence="1 2">
    <name type="scientific">Kriegella aquimaris</name>
    <dbReference type="NCBI Taxonomy" id="192904"/>
    <lineage>
        <taxon>Bacteria</taxon>
        <taxon>Pseudomonadati</taxon>
        <taxon>Bacteroidota</taxon>
        <taxon>Flavobacteriia</taxon>
        <taxon>Flavobacteriales</taxon>
        <taxon>Flavobacteriaceae</taxon>
        <taxon>Kriegella</taxon>
    </lineage>
</organism>
<proteinExistence type="predicted"/>
<sequence length="215" mass="24917">MTTNNNLVMKWISIKSDYSFYTHLKLVIIQSDLVAKEILSKSVNSEYNGITRFLPIISRKAVYLNKNIINLDNTEDYEIGIKTQENQYDFENPAQKGKVVDLAHEHIHLSSIFEKQFINWWEEDIKNRIHEKYNGLKNASPICQFTRQVRNSFGHSGINVTANNCMDPIWNKLNLKATNGIDIYAVLSIADLINLWIEFEHDEVINTSYNNGYGK</sequence>
<evidence type="ECO:0000313" key="2">
    <source>
        <dbReference type="Proteomes" id="UP000199440"/>
    </source>
</evidence>
<dbReference type="STRING" id="192904.SAMN04488514_104167"/>
<dbReference type="RefSeq" id="WP_176801372.1">
    <property type="nucleotide sequence ID" value="NZ_FNGV01000004.1"/>
</dbReference>
<protein>
    <submittedName>
        <fullName evidence="1">Uncharacterized protein</fullName>
    </submittedName>
</protein>
<name>A0A1G9PUU1_9FLAO</name>
<dbReference type="AlphaFoldDB" id="A0A1G9PUU1"/>
<reference evidence="1 2" key="1">
    <citation type="submission" date="2016-10" db="EMBL/GenBank/DDBJ databases">
        <authorList>
            <person name="de Groot N.N."/>
        </authorList>
    </citation>
    <scope>NUCLEOTIDE SEQUENCE [LARGE SCALE GENOMIC DNA]</scope>
    <source>
        <strain evidence="1 2">DSM 19886</strain>
    </source>
</reference>
<evidence type="ECO:0000313" key="1">
    <source>
        <dbReference type="EMBL" id="SDM02548.1"/>
    </source>
</evidence>
<accession>A0A1G9PUU1</accession>
<keyword evidence="2" id="KW-1185">Reference proteome</keyword>
<dbReference type="Proteomes" id="UP000199440">
    <property type="component" value="Unassembled WGS sequence"/>
</dbReference>
<dbReference type="EMBL" id="FNGV01000004">
    <property type="protein sequence ID" value="SDM02548.1"/>
    <property type="molecule type" value="Genomic_DNA"/>
</dbReference>